<dbReference type="AlphaFoldDB" id="A0AA39YQ85"/>
<feature type="transmembrane region" description="Helical" evidence="1">
    <location>
        <begin position="12"/>
        <end position="31"/>
    </location>
</feature>
<keyword evidence="3" id="KW-1185">Reference proteome</keyword>
<feature type="transmembrane region" description="Helical" evidence="1">
    <location>
        <begin position="202"/>
        <end position="222"/>
    </location>
</feature>
<comment type="caution">
    <text evidence="2">The sequence shown here is derived from an EMBL/GenBank/DDBJ whole genome shotgun (WGS) entry which is preliminary data.</text>
</comment>
<feature type="transmembrane region" description="Helical" evidence="1">
    <location>
        <begin position="234"/>
        <end position="256"/>
    </location>
</feature>
<dbReference type="Proteomes" id="UP001174936">
    <property type="component" value="Unassembled WGS sequence"/>
</dbReference>
<feature type="transmembrane region" description="Helical" evidence="1">
    <location>
        <begin position="43"/>
        <end position="66"/>
    </location>
</feature>
<organism evidence="2 3">
    <name type="scientific">Cercophora newfieldiana</name>
    <dbReference type="NCBI Taxonomy" id="92897"/>
    <lineage>
        <taxon>Eukaryota</taxon>
        <taxon>Fungi</taxon>
        <taxon>Dikarya</taxon>
        <taxon>Ascomycota</taxon>
        <taxon>Pezizomycotina</taxon>
        <taxon>Sordariomycetes</taxon>
        <taxon>Sordariomycetidae</taxon>
        <taxon>Sordariales</taxon>
        <taxon>Lasiosphaeriaceae</taxon>
        <taxon>Cercophora</taxon>
    </lineage>
</organism>
<feature type="transmembrane region" description="Helical" evidence="1">
    <location>
        <begin position="134"/>
        <end position="155"/>
    </location>
</feature>
<evidence type="ECO:0000313" key="2">
    <source>
        <dbReference type="EMBL" id="KAK0655245.1"/>
    </source>
</evidence>
<feature type="transmembrane region" description="Helical" evidence="1">
    <location>
        <begin position="94"/>
        <end position="113"/>
    </location>
</feature>
<keyword evidence="1" id="KW-0812">Transmembrane</keyword>
<feature type="transmembrane region" description="Helical" evidence="1">
    <location>
        <begin position="262"/>
        <end position="283"/>
    </location>
</feature>
<accession>A0AA39YQ85</accession>
<dbReference type="EMBL" id="JAULSV010000001">
    <property type="protein sequence ID" value="KAK0655245.1"/>
    <property type="molecule type" value="Genomic_DNA"/>
</dbReference>
<reference evidence="2" key="1">
    <citation type="submission" date="2023-06" db="EMBL/GenBank/DDBJ databases">
        <title>Genome-scale phylogeny and comparative genomics of the fungal order Sordariales.</title>
        <authorList>
            <consortium name="Lawrence Berkeley National Laboratory"/>
            <person name="Hensen N."/>
            <person name="Bonometti L."/>
            <person name="Westerberg I."/>
            <person name="Brannstrom I.O."/>
            <person name="Guillou S."/>
            <person name="Cros-Aarteil S."/>
            <person name="Calhoun S."/>
            <person name="Haridas S."/>
            <person name="Kuo A."/>
            <person name="Mondo S."/>
            <person name="Pangilinan J."/>
            <person name="Riley R."/>
            <person name="Labutti K."/>
            <person name="Andreopoulos B."/>
            <person name="Lipzen A."/>
            <person name="Chen C."/>
            <person name="Yanf M."/>
            <person name="Daum C."/>
            <person name="Ng V."/>
            <person name="Clum A."/>
            <person name="Steindorff A."/>
            <person name="Ohm R."/>
            <person name="Martin F."/>
            <person name="Silar P."/>
            <person name="Natvig D."/>
            <person name="Lalanne C."/>
            <person name="Gautier V."/>
            <person name="Ament-Velasquez S.L."/>
            <person name="Kruys A."/>
            <person name="Hutchinson M.I."/>
            <person name="Powell A.J."/>
            <person name="Barry K."/>
            <person name="Miller A.N."/>
            <person name="Grigoriev I.V."/>
            <person name="Debuchy R."/>
            <person name="Gladieux P."/>
            <person name="Thoren M.H."/>
            <person name="Johannesson H."/>
        </authorList>
    </citation>
    <scope>NUCLEOTIDE SEQUENCE</scope>
    <source>
        <strain evidence="2">SMH2532-1</strain>
    </source>
</reference>
<proteinExistence type="predicted"/>
<gene>
    <name evidence="2" type="ORF">B0T16DRAFT_450968</name>
</gene>
<sequence>MRLPTWLLQLPPWTGFLGLAAGIILVTVPVVAEYCEIGLHETILTTITLVFTALGMFIIHLVSAIFAPDAAIPKWTICRNKREGRYVEIRVSHMAPFALLLLNFVPIIAFELLEEGWREEQEHKRRLLQLCLELSRFFSILQAVVSETTMCWLITRDWTLTWFPGLTIWRIVLSGAGLQCLSHIVLIGVSINQNVGQHVASLIWYPGFLSRVAIFAVFGSLLKDMALNRPAYWLVDGLVIIFGFLCVASLVPFWLFFDKTELPNAAFHCLLFITVAGSSAVTIRRLGTYKREEKGVYAPGRPRRALELDALELMKPENTYARSYVVSCQCLDVEQGGLSPRSV</sequence>
<protein>
    <submittedName>
        <fullName evidence="2">Uncharacterized protein</fullName>
    </submittedName>
</protein>
<name>A0AA39YQ85_9PEZI</name>
<keyword evidence="1" id="KW-1133">Transmembrane helix</keyword>
<keyword evidence="1" id="KW-0472">Membrane</keyword>
<evidence type="ECO:0000256" key="1">
    <source>
        <dbReference type="SAM" id="Phobius"/>
    </source>
</evidence>
<evidence type="ECO:0000313" key="3">
    <source>
        <dbReference type="Proteomes" id="UP001174936"/>
    </source>
</evidence>